<dbReference type="EMBL" id="UINC01146461">
    <property type="protein sequence ID" value="SVD37195.1"/>
    <property type="molecule type" value="Genomic_DNA"/>
</dbReference>
<evidence type="ECO:0000313" key="1">
    <source>
        <dbReference type="EMBL" id="SVD37195.1"/>
    </source>
</evidence>
<feature type="non-terminal residue" evidence="1">
    <location>
        <position position="1"/>
    </location>
</feature>
<dbReference type="AlphaFoldDB" id="A0A382UTT5"/>
<sequence>VNELIVNADGTVTVVGDAGSVNGILAELVEANTTPAELNDDGSVKTAAVVPDVATLAVEVTPDELKTHAWRVPKARTERLEVIRNDRNTKLTALDLEYQLADEGVHPDGLTKTQVAAKKVTLRDLPPKVTTALADLNNTDDIDAYVPDELK</sequence>
<proteinExistence type="predicted"/>
<organism evidence="1">
    <name type="scientific">marine metagenome</name>
    <dbReference type="NCBI Taxonomy" id="408172"/>
    <lineage>
        <taxon>unclassified sequences</taxon>
        <taxon>metagenomes</taxon>
        <taxon>ecological metagenomes</taxon>
    </lineage>
</organism>
<gene>
    <name evidence="1" type="ORF">METZ01_LOCUS390049</name>
</gene>
<accession>A0A382UTT5</accession>
<reference evidence="1" key="1">
    <citation type="submission" date="2018-05" db="EMBL/GenBank/DDBJ databases">
        <authorList>
            <person name="Lanie J.A."/>
            <person name="Ng W.-L."/>
            <person name="Kazmierczak K.M."/>
            <person name="Andrzejewski T.M."/>
            <person name="Davidsen T.M."/>
            <person name="Wayne K.J."/>
            <person name="Tettelin H."/>
            <person name="Glass J.I."/>
            <person name="Rusch D."/>
            <person name="Podicherti R."/>
            <person name="Tsui H.-C.T."/>
            <person name="Winkler M.E."/>
        </authorList>
    </citation>
    <scope>NUCLEOTIDE SEQUENCE</scope>
</reference>
<name>A0A382UTT5_9ZZZZ</name>
<protein>
    <submittedName>
        <fullName evidence="1">Uncharacterized protein</fullName>
    </submittedName>
</protein>